<dbReference type="SMART" id="SM00060">
    <property type="entry name" value="FN3"/>
    <property type="match status" value="6"/>
</dbReference>
<dbReference type="PANTHER" id="PTHR46957">
    <property type="entry name" value="CYTOKINE RECEPTOR"/>
    <property type="match status" value="1"/>
</dbReference>
<dbReference type="SUPFAM" id="SSF49464">
    <property type="entry name" value="Carboxypeptidase regulatory domain-like"/>
    <property type="match status" value="1"/>
</dbReference>
<evidence type="ECO:0000313" key="3">
    <source>
        <dbReference type="EMBL" id="PQQ68172.1"/>
    </source>
</evidence>
<proteinExistence type="predicted"/>
<dbReference type="SUPFAM" id="SSF49265">
    <property type="entry name" value="Fibronectin type III"/>
    <property type="match status" value="4"/>
</dbReference>
<dbReference type="Gene3D" id="2.60.40.1120">
    <property type="entry name" value="Carboxypeptidase-like, regulatory domain"/>
    <property type="match status" value="1"/>
</dbReference>
<dbReference type="PANTHER" id="PTHR46957:SF3">
    <property type="entry name" value="CYTOKINE RECEPTOR"/>
    <property type="match status" value="1"/>
</dbReference>
<feature type="domain" description="Fibronectin type-III" evidence="2">
    <location>
        <begin position="2583"/>
        <end position="2676"/>
    </location>
</feature>
<feature type="domain" description="Fibronectin type-III" evidence="2">
    <location>
        <begin position="2385"/>
        <end position="2479"/>
    </location>
</feature>
<dbReference type="Pfam" id="PF18911">
    <property type="entry name" value="PKD_4"/>
    <property type="match status" value="1"/>
</dbReference>
<dbReference type="InterPro" id="IPR000601">
    <property type="entry name" value="PKD_dom"/>
</dbReference>
<sequence length="3869" mass="430520">MSRFSKIVAFVLVFLLVFQASVPGSFSKIYADALEGSYEAVEDGGNEEAEEIVEGVMLEEKEGLESDKDVTKETIETENLDIDEAEGIEEVDIEEVEGIEEIDIEEVDTEEVESTEELEIDIDEAEGMEDTETDEEEAEDIESQTVVNSNIILYKDTVYKDLYIQSGSLNLNGYKLEVSGSIVHSGGVLNINGGKLFVKGDYRIQRERETNDGVVYERGSGYLSMTNDEDYVCIDGSLIIESNYTNRLTDGILEIKGDLIQKGSYNTFSPSENHWVILSGKSLQTVSFDLATANFNILELNNYSSEGIFFNKPINANFFKDNGCIVKFPNEGRIGWTLYSDQVIEGDLYLGGGTLDLNGYSLQVNGNIIQSSGVIYINGGSLYVDGDYRLQGENTDNEGNKNYTGSIGSLKMTNEKDYLFVNGDFITQSGINHNGYLTNGVMELKGNFLQKSDGSQYNFFCASGEHKLVLSGENFQTITFENSSSSYSCIKSLEIRNTSQEGVEFSSKVIVTGEVIKTSTPIINGKNLHLSGEGKIEGDTWPYDLSIENNQTLEGDFTVEGDLYIYSGSQHLNGYTLQVDGNLIQSGGYIYIEKGKLLVKGDYRKQRENANLTYGYSNAYLIMNSDEDYVLVEGDFVTQTYYSHEGRITAGTLEVKGDFIQKRYIPSNYSLYNFYATNKHKTILSGDKQQSVSFESVDSRFNILEIKNYSDEGVVFLTTVNTNKLIDNGCKITFPNNEVLGWTLTEDEIIEGDLLLGGGYLDLNGYNLTVKGDLIQSAGTVDVKNGKLTVEGDYRIQTLLKEGEGKQYTNSKGYLKMTEEEGYVIVKGDFVTESVHSHQELLTNGVLEVKGNLIQKRPNDNRNLMTTGNHKILLSGGKLQKISFDTSSSGQSSINKLEISNTSKEGVEFLTKVTITGEVKETGAVIKEAKNIYLQPDANIDWENWDYDISFEGSWTLREDISLKKSLYIRSGYVNLNRNKLSIGENLILSNGRLIINGGKLFVGKDFRVQTETIDSEGQIVYDGSYGYIQMTGKEDYILVNGSFVIQSYYDNGNNRFTAGVLEVKGDFIQKNYIRSTSYYNFYATGEHKTILSGNSLQTISFDSKSSKFAILEIKNHSESGVKFTSYLEVDSIIDNGCVIEFVPTGILGWKLSDNETYEGDLNLGGGILDLNGHTLTITGDFIQTGGSIIANGGELIVGGDAKINKASWSRVKSKDDSEEVVKNIKVEKDFYIEGGTFNLEGYNLKVGGNIIQSSGTINSGQIEAGSNLNVSGGSISSSQIEAGSNLNVSGGSISDSQIETGSNLNASSGIINGSWIDVEGNLYLSGGTININGGQIEIGKNLIQSNGYMYISGGELLVNGDYRIQSEIVDDKGNVTYGDSTGYLYMRNANDKVFVGGNFITQTRYSHSGLFTNGILEVKGDFIQKRNSYYNSARNNFYATDNHKTILSGDSIQRVKFDTVDSRFNILEIKNYSEEGVEFAQSLNANILIDNDCIVRFPGSLATGWKLSEDEVYEGNLYLAAGTLDLNGQSLTIKGDLIQSGGIVDVNGGSLIVEGSYRIETENISEDGQKIYNQSSGRLKMSNPEDIVKVEGDFVTYSLYDHNGYFTEGVLEVKGNFTQRTTNSYNFYPTNNHKLILSGGSLQKVSLSTSSSRINILEIKNTSDEGVEFASQVIVVGKLTNTSTHIMNGENLHLQGNNLTDLEIWEYDISISETHVLDKDIIIEGDLYLKGGTLNLNGHSLTVAGNLIHSNGILNVNGGQLFVEKNYRIQGKNVASDGTVTYGNSTGYLQMRNEEDYVLVGGRFVTQSRYNHGSYLTAGTLEVKGDFFQNYYSVYSASVYNFNATGSHKTILSGTGHQRIAFTNPGSSSFNQLIITKSMEEGYTFNTTPVWRELTEKTVDNQPPTAPQNLTVQENTATTVTLKWDESSDNEKVEGYYIYRNGIRIGTTKTTQYIDQWLAPNTEYKYTVRAFDLARNLSEPSKEVVVKTTVDDEPPSIPEKLAISSKTGSSLTLTWQPSTDNVGVAGYEIYRDDEYIYTSKTTSFTDRNLVEGTTYTYKIRAVDASGNKSGYSNEVSGIPIKPRIVEIDPKDEVTIGGAVEKRMYVYFADSGNMTGSSAVFEYSKDGSDWKKFDGLVYGPYKKDTTLYFYCNWNLESLESETYKVRYTVYDAEKNFDEKMVTYIVDRTPPAKIQNLSAVSSPSGIVLTWDAAVEGDVSHYNIYRLEEGEASWNLTYKINERTTVSYIDTNVQPNTLYRYAVKAVDIFGQEGELSDYAEVTMEEDMIPPTVVAISPANNTTVGKNIQITVKAEDNIEVSSITLKYYDESKDEWVEIDTISTSGVANFLWEDIPLSGEIKVKAVAKDSSGNVSDGTPLRTYYVKDGGPEKITGLNATTYTTNIVLRWNDVSDKDFAYFVVEKKNSPDASYERYGTVVDKLGMNITDLEPQTTYYFRVAAYDIYGNRGEYSDEIEATTTKDTQSPVVRALSPGAGYYKEKISLRGSAVDNVGVSAFVFQISEDMESWTDIEKIELDTAPKTANVNYEFDISGYDEGAYYVRGIAYDKAGNVSTNTFFVEYRIDTTPPMAPPGVKTESSDGEIIIVWDESDDTGIRYYNVYRSEEKEGTYAVVKERLASLGYIDRNVEINKTYYYKVSAVDEAGNESEKSESVEASLKDDVKAPEIISVSPGNNSDLPKNPMIRVLAADNYKLDKVTIEYNDGDDWVLIGSKDLDVHSEVVTFTWDTTGLTNGTYNLRIKSVDKSGNESDYYKVSYKLNVEPPEAPGLAALPGDWKIDLFWTVENKDNLAGFYIYRSIGNNNFYKRIKTIPIDAARIDSYEDKILTPGQVYYYTVEAIDVYGNTSRSNEVSVVPEDNDSYPPVANAGEDKIATVGMEVLFDGRASKDNDSIVKYVWDFGDGTTGAGATPTHVYMKEGLYQVTLTVFDPAGNSSEDTVKVDVRSYREVGVLEVKVIDDTTGKPISGASVYVDFEDDTPAKFTTNSEGTVYVVGKIGNCSVAAYAEGYLPKEVSAQLNRYDGPPVTIAIEKGELIVGKLNVRRMELDEIIEAGIDITAPENQFVYEFEVTLEFERRTLPTFYVVTNGYGQVLDGYRKIKLSSYDDSEEKSPIVYINTIPNNRPDVPPTIAYLVIPGEVRWLKEFFEVSLTLTNMADPQFVIEDARAELNLPKGLSLAPTKKVQSLLVDIGSIAGGETKEVQWIIRGDEKGSYDLEAYFEGRLMPFNDTVNATFKTEEPLEVLAGDAMKLNIMPQEKAYIGEEYYVFFQLTNTSNFPVYNLYFEVDGKPADVPTVHKITKEQIESDKIHQISSGDNIEIPVLMPGESVWFDYTTIIDFEGDPSRHYYVLTNAEVEQKGVIIPTTVTPIPSHIYKYRVITNKGLRVVAQKDDISIIMEKINHPGATIITKHDDLERIETSGISFLPLYYGVTTTAETEGNFEVEINYDITGYQRYKDNLKLYQIKDGQVKDITESAIGADENAPNILTFKGTADDLCYFAIGYKATEAKEERFLEVSTVGDGTVSLNDESEALPVNYKNTFEYGQHVQLVAKENPGSKFAYWEDVKSQSIISTEPVYETTLVSDINIKAVFYRVPTEEITEFTVVFMNKTGRILKSVKVEKNKSAVPPEAPSISGYEFVGWDKDYSNVVKDMVILPVFRRLPDKYSIAVNGGTLSDGKTKGEYQFDMPVSVIADEAEDGMKFSHWEQDGVKISRSREFTFFMPKKDTKLTAIFVEDTEHVDTTPFITLSEDVIVDKDAKNIMFVATRNITEDYELVESGIILFKSDTKIEEEITLETENVLVGKIKNDSTNQFYVRKLNVENEDIWYARAYMIYRDSSGDFVTVYSKNIVEATLEDK</sequence>
<feature type="domain" description="PKD" evidence="1">
    <location>
        <begin position="2877"/>
        <end position="2957"/>
    </location>
</feature>
<dbReference type="PROSITE" id="PS50093">
    <property type="entry name" value="PKD"/>
    <property type="match status" value="1"/>
</dbReference>
<dbReference type="Pfam" id="PF18998">
    <property type="entry name" value="Flg_new_2"/>
    <property type="match status" value="1"/>
</dbReference>
<dbReference type="RefSeq" id="WP_105368624.1">
    <property type="nucleotide sequence ID" value="NZ_NEMB01000003.1"/>
</dbReference>
<dbReference type="InterPro" id="IPR044060">
    <property type="entry name" value="Bacterial_rp_domain"/>
</dbReference>
<feature type="domain" description="Fibronectin type-III" evidence="2">
    <location>
        <begin position="2189"/>
        <end position="2284"/>
    </location>
</feature>
<name>A0A2S8REF1_9FIRM</name>
<evidence type="ECO:0000259" key="1">
    <source>
        <dbReference type="PROSITE" id="PS50093"/>
    </source>
</evidence>
<dbReference type="OrthoDB" id="9815752at2"/>
<dbReference type="InterPro" id="IPR008969">
    <property type="entry name" value="CarboxyPept-like_regulatory"/>
</dbReference>
<dbReference type="InterPro" id="IPR011050">
    <property type="entry name" value="Pectin_lyase_fold/virulence"/>
</dbReference>
<dbReference type="InterPro" id="IPR035986">
    <property type="entry name" value="PKD_dom_sf"/>
</dbReference>
<dbReference type="InterPro" id="IPR003961">
    <property type="entry name" value="FN3_dom"/>
</dbReference>
<dbReference type="Gene3D" id="2.60.40.10">
    <property type="entry name" value="Immunoglobulins"/>
    <property type="match status" value="9"/>
</dbReference>
<feature type="domain" description="Fibronectin type-III" evidence="2">
    <location>
        <begin position="1907"/>
        <end position="1993"/>
    </location>
</feature>
<dbReference type="InterPro" id="IPR013783">
    <property type="entry name" value="Ig-like_fold"/>
</dbReference>
<dbReference type="InterPro" id="IPR050713">
    <property type="entry name" value="RTP_Phos/Ushers"/>
</dbReference>
<dbReference type="CDD" id="cd00063">
    <property type="entry name" value="FN3"/>
    <property type="match status" value="5"/>
</dbReference>
<dbReference type="SUPFAM" id="SSF49299">
    <property type="entry name" value="PKD domain"/>
    <property type="match status" value="1"/>
</dbReference>
<feature type="domain" description="Fibronectin type-III" evidence="2">
    <location>
        <begin position="1995"/>
        <end position="2084"/>
    </location>
</feature>
<dbReference type="SUPFAM" id="SSF51126">
    <property type="entry name" value="Pectin lyase-like"/>
    <property type="match status" value="2"/>
</dbReference>
<dbReference type="InterPro" id="IPR013378">
    <property type="entry name" value="InlB-like_B-rpt"/>
</dbReference>
<protein>
    <submittedName>
        <fullName evidence="3">Uncharacterized protein</fullName>
    </submittedName>
</protein>
<dbReference type="Pfam" id="PF00041">
    <property type="entry name" value="fn3"/>
    <property type="match status" value="3"/>
</dbReference>
<dbReference type="EMBL" id="NEMB01000003">
    <property type="protein sequence ID" value="PQQ68172.1"/>
    <property type="molecule type" value="Genomic_DNA"/>
</dbReference>
<dbReference type="PROSITE" id="PS50853">
    <property type="entry name" value="FN3"/>
    <property type="match status" value="5"/>
</dbReference>
<evidence type="ECO:0000313" key="4">
    <source>
        <dbReference type="Proteomes" id="UP000239720"/>
    </source>
</evidence>
<dbReference type="InterPro" id="IPR022409">
    <property type="entry name" value="PKD/Chitinase_dom"/>
</dbReference>
<accession>A0A2S8REF1</accession>
<comment type="caution">
    <text evidence="3">The sequence shown here is derived from an EMBL/GenBank/DDBJ whole genome shotgun (WGS) entry which is preliminary data.</text>
</comment>
<gene>
    <name evidence="3" type="ORF">B9R14_16325</name>
</gene>
<dbReference type="InterPro" id="IPR036116">
    <property type="entry name" value="FN3_sf"/>
</dbReference>
<dbReference type="SMART" id="SM00089">
    <property type="entry name" value="PKD"/>
    <property type="match status" value="1"/>
</dbReference>
<organism evidence="3 4">
    <name type="scientific">Acetivibrio saccincola</name>
    <dbReference type="NCBI Taxonomy" id="1677857"/>
    <lineage>
        <taxon>Bacteria</taxon>
        <taxon>Bacillati</taxon>
        <taxon>Bacillota</taxon>
        <taxon>Clostridia</taxon>
        <taxon>Eubacteriales</taxon>
        <taxon>Oscillospiraceae</taxon>
        <taxon>Acetivibrio</taxon>
    </lineage>
</organism>
<dbReference type="CDD" id="cd00146">
    <property type="entry name" value="PKD"/>
    <property type="match status" value="1"/>
</dbReference>
<reference evidence="3 4" key="1">
    <citation type="journal article" date="2018" name="Syst. Appl. Microbiol.">
        <title>Characterization and high-quality draft genome sequence of Herbivorax saccincola A7, an anaerobic, alkaliphilic, thermophilic, cellulolytic, and xylanolytic bacterium.</title>
        <authorList>
            <person name="Aikawa S."/>
            <person name="Baramee S."/>
            <person name="Sermsathanaswadi J."/>
            <person name="Thianheng P."/>
            <person name="Tachaapaikoon C."/>
            <person name="Shikata A."/>
            <person name="Waeonukul R."/>
            <person name="Pason P."/>
            <person name="Ratanakhanokchai K."/>
            <person name="Kosugi A."/>
        </authorList>
    </citation>
    <scope>NUCLEOTIDE SEQUENCE [LARGE SCALE GENOMIC DNA]</scope>
    <source>
        <strain evidence="3 4">A7</strain>
    </source>
</reference>
<evidence type="ECO:0000259" key="2">
    <source>
        <dbReference type="PROSITE" id="PS50853"/>
    </source>
</evidence>
<dbReference type="Pfam" id="PF09479">
    <property type="entry name" value="Flg_new"/>
    <property type="match status" value="1"/>
</dbReference>
<dbReference type="Proteomes" id="UP000239720">
    <property type="component" value="Unassembled WGS sequence"/>
</dbReference>
<dbReference type="GO" id="GO:0016020">
    <property type="term" value="C:membrane"/>
    <property type="evidence" value="ECO:0007669"/>
    <property type="project" value="UniProtKB-SubCell"/>
</dbReference>